<accession>A0ABW2ZK80</accession>
<comment type="similarity">
    <text evidence="3">Belongs to the peptidase S51 family.</text>
</comment>
<dbReference type="PANTHER" id="PTHR36175">
    <property type="entry name" value="CYANOPHYCINASE"/>
    <property type="match status" value="1"/>
</dbReference>
<dbReference type="SUPFAM" id="SSF52317">
    <property type="entry name" value="Class I glutamine amidotransferase-like"/>
    <property type="match status" value="1"/>
</dbReference>
<reference evidence="10" key="1">
    <citation type="journal article" date="2019" name="Int. J. Syst. Evol. Microbiol.">
        <title>The Global Catalogue of Microorganisms (GCM) 10K type strain sequencing project: providing services to taxonomists for standard genome sequencing and annotation.</title>
        <authorList>
            <consortium name="The Broad Institute Genomics Platform"/>
            <consortium name="The Broad Institute Genome Sequencing Center for Infectious Disease"/>
            <person name="Wu L."/>
            <person name="Ma J."/>
        </authorList>
    </citation>
    <scope>NUCLEOTIDE SEQUENCE [LARGE SCALE GENOMIC DNA]</scope>
    <source>
        <strain evidence="10">CCUG 60742</strain>
    </source>
</reference>
<dbReference type="Gene3D" id="3.40.50.880">
    <property type="match status" value="1"/>
</dbReference>
<evidence type="ECO:0000256" key="5">
    <source>
        <dbReference type="ARBA" id="ARBA00015719"/>
    </source>
</evidence>
<keyword evidence="7 9" id="KW-0378">Hydrolase</keyword>
<dbReference type="InterPro" id="IPR029062">
    <property type="entry name" value="Class_I_gatase-like"/>
</dbReference>
<keyword evidence="6" id="KW-0645">Protease</keyword>
<sequence length="310" mass="33750">MDAPKGKLVIIGGAVDMGSNVSVLENILQPNYIKFFEKGILRRIINESARHEGSIVEVIVTASQIPELVGNEYIKAFNQLNVTHVNVLDIRSREDAANPEYLERIGKADVVMFSGGDQLRLTAIFGGTQFLQILKQRYQNENFVIAGTSAGAAAASTHMIYRGQSNEALIKGEVQITAGLGFIDSVIVDTHFVQRGRIGRLLYAVATNPGILGIGLGEDAGLLITEGSMMEAIGSGLIMLVDGKNIVETNVYDVEIGDPVSIENLKVNVMSIFDKYDLLQHRMIIKKAVKVEEDVYIGVQDGESKSDLLQ</sequence>
<comment type="catalytic activity">
    <reaction evidence="1">
        <text>[L-4-(L-arginin-2-N-yl)aspartate](n) + H2O = [L-4-(L-arginin-2-N-yl)aspartate](n-1) + L-4-(L-arginin-2-N-yl)aspartate</text>
        <dbReference type="Rhea" id="RHEA:12845"/>
        <dbReference type="Rhea" id="RHEA-COMP:13728"/>
        <dbReference type="Rhea" id="RHEA-COMP:13734"/>
        <dbReference type="ChEBI" id="CHEBI:15377"/>
        <dbReference type="ChEBI" id="CHEBI:137986"/>
        <dbReference type="ChEBI" id="CHEBI:137991"/>
        <dbReference type="EC" id="3.4.15.6"/>
    </reaction>
</comment>
<dbReference type="InterPro" id="IPR005320">
    <property type="entry name" value="Peptidase_S51"/>
</dbReference>
<evidence type="ECO:0000313" key="9">
    <source>
        <dbReference type="EMBL" id="MFD0766649.1"/>
    </source>
</evidence>
<keyword evidence="9" id="KW-0121">Carboxypeptidase</keyword>
<dbReference type="PIRSF" id="PIRSF032067">
    <property type="entry name" value="Cyanophycinase"/>
    <property type="match status" value="1"/>
</dbReference>
<dbReference type="Proteomes" id="UP001597073">
    <property type="component" value="Unassembled WGS sequence"/>
</dbReference>
<dbReference type="Pfam" id="PF03575">
    <property type="entry name" value="Peptidase_S51"/>
    <property type="match status" value="1"/>
</dbReference>
<evidence type="ECO:0000256" key="6">
    <source>
        <dbReference type="ARBA" id="ARBA00022670"/>
    </source>
</evidence>
<dbReference type="CDD" id="cd03145">
    <property type="entry name" value="GAT1_cyanophycinase"/>
    <property type="match status" value="1"/>
</dbReference>
<evidence type="ECO:0000256" key="1">
    <source>
        <dbReference type="ARBA" id="ARBA00001092"/>
    </source>
</evidence>
<dbReference type="EMBL" id="JBHTIA010000012">
    <property type="protein sequence ID" value="MFD0766649.1"/>
    <property type="molecule type" value="Genomic_DNA"/>
</dbReference>
<dbReference type="InterPro" id="IPR011811">
    <property type="entry name" value="Peptidase_S51_cyanophycinase"/>
</dbReference>
<keyword evidence="10" id="KW-1185">Reference proteome</keyword>
<dbReference type="EC" id="3.4.15.6" evidence="4"/>
<organism evidence="9 10">
    <name type="scientific">Mucilaginibacter lutimaris</name>
    <dbReference type="NCBI Taxonomy" id="931629"/>
    <lineage>
        <taxon>Bacteria</taxon>
        <taxon>Pseudomonadati</taxon>
        <taxon>Bacteroidota</taxon>
        <taxon>Sphingobacteriia</taxon>
        <taxon>Sphingobacteriales</taxon>
        <taxon>Sphingobacteriaceae</taxon>
        <taxon>Mucilaginibacter</taxon>
    </lineage>
</organism>
<evidence type="ECO:0000313" key="10">
    <source>
        <dbReference type="Proteomes" id="UP001597073"/>
    </source>
</evidence>
<evidence type="ECO:0000256" key="3">
    <source>
        <dbReference type="ARBA" id="ARBA00006534"/>
    </source>
</evidence>
<keyword evidence="8" id="KW-0720">Serine protease</keyword>
<evidence type="ECO:0000256" key="8">
    <source>
        <dbReference type="ARBA" id="ARBA00022825"/>
    </source>
</evidence>
<dbReference type="RefSeq" id="WP_377144765.1">
    <property type="nucleotide sequence ID" value="NZ_JBHTIA010000012.1"/>
</dbReference>
<name>A0ABW2ZK80_9SPHI</name>
<dbReference type="GO" id="GO:0004180">
    <property type="term" value="F:carboxypeptidase activity"/>
    <property type="evidence" value="ECO:0007669"/>
    <property type="project" value="UniProtKB-KW"/>
</dbReference>
<dbReference type="NCBIfam" id="TIGR02069">
    <property type="entry name" value="cyanophycinase"/>
    <property type="match status" value="1"/>
</dbReference>
<comment type="caution">
    <text evidence="9">The sequence shown here is derived from an EMBL/GenBank/DDBJ whole genome shotgun (WGS) entry which is preliminary data.</text>
</comment>
<comment type="function">
    <text evidence="2">Exopeptidase that catalyzes the hydrolytic cleavage of multi-L-arginyl-poly-L-aspartic acid (cyanophycin; a water-insoluble reserve polymer) into aspartate-arginine dipeptides.</text>
</comment>
<dbReference type="GO" id="GO:0008241">
    <property type="term" value="F:peptidyl-dipeptidase activity"/>
    <property type="evidence" value="ECO:0007669"/>
    <property type="project" value="UniProtKB-EC"/>
</dbReference>
<dbReference type="PANTHER" id="PTHR36175:SF1">
    <property type="entry name" value="CYANOPHYCINASE"/>
    <property type="match status" value="1"/>
</dbReference>
<evidence type="ECO:0000256" key="7">
    <source>
        <dbReference type="ARBA" id="ARBA00022801"/>
    </source>
</evidence>
<evidence type="ECO:0000256" key="2">
    <source>
        <dbReference type="ARBA" id="ARBA00002039"/>
    </source>
</evidence>
<evidence type="ECO:0000256" key="4">
    <source>
        <dbReference type="ARBA" id="ARBA00013115"/>
    </source>
</evidence>
<protein>
    <recommendedName>
        <fullName evidence="5">Cyanophycinase</fullName>
        <ecNumber evidence="4">3.4.15.6</ecNumber>
    </recommendedName>
</protein>
<proteinExistence type="inferred from homology"/>
<gene>
    <name evidence="9" type="ORF">ACFQZI_17440</name>
</gene>